<dbReference type="GO" id="GO:0005886">
    <property type="term" value="C:plasma membrane"/>
    <property type="evidence" value="ECO:0007669"/>
    <property type="project" value="UniProtKB-SubCell"/>
</dbReference>
<evidence type="ECO:0000256" key="2">
    <source>
        <dbReference type="ARBA" id="ARBA00012528"/>
    </source>
</evidence>
<comment type="catalytic activity">
    <reaction evidence="7">
        <text>2 GTP = 3',3'-c-di-GMP + 2 diphosphate</text>
        <dbReference type="Rhea" id="RHEA:24898"/>
        <dbReference type="ChEBI" id="CHEBI:33019"/>
        <dbReference type="ChEBI" id="CHEBI:37565"/>
        <dbReference type="ChEBI" id="CHEBI:58805"/>
        <dbReference type="EC" id="2.7.7.65"/>
    </reaction>
</comment>
<evidence type="ECO:0000256" key="4">
    <source>
        <dbReference type="ARBA" id="ARBA00022692"/>
    </source>
</evidence>
<sequence length="402" mass="42808">MPTRMYLPVNLIIDLANDVGLLALLAISYGALRRARWPGGPQAVTLGLVFGAAAIATMLQASIPLPGIMVDARIIVVALAAAFGGPLTATIAAAAAGLYRIAIGGAGTGMGLAVLGFAVVAGLLWRHTWRRRGHASLASLFSLGLTISCQALLLPLLPIQASATSIGLSVAALMASCILATLFLGALMRREDSLIAREESLLMDAFTDPLTGLANRRAFDQRLEEWTTVQPLRPFALLMIDVDHFKTINDRFGHDCGDRALAAVGDVLRRLESEKDMVARYGGEEFAVLLWNCDLPAAMRRAEHLRRLIAAKHFGEIDDAAPLTVSIGVSQTDRCGSPGSVRRDADAALYRAKAAGRNCVVAARKPRAARSRDGAVTRPSEPVAAWAEMSQRPAGEFRQTAL</sequence>
<accession>A0A9C9NJA6</accession>
<organism evidence="10 11">
    <name type="scientific">Aurantimonas coralicida</name>
    <dbReference type="NCBI Taxonomy" id="182270"/>
    <lineage>
        <taxon>Bacteria</taxon>
        <taxon>Pseudomonadati</taxon>
        <taxon>Pseudomonadota</taxon>
        <taxon>Alphaproteobacteria</taxon>
        <taxon>Hyphomicrobiales</taxon>
        <taxon>Aurantimonadaceae</taxon>
        <taxon>Aurantimonas</taxon>
    </lineage>
</organism>
<dbReference type="Pfam" id="PF00990">
    <property type="entry name" value="GGDEF"/>
    <property type="match status" value="1"/>
</dbReference>
<dbReference type="PANTHER" id="PTHR45138">
    <property type="entry name" value="REGULATORY COMPONENTS OF SENSORY TRANSDUCTION SYSTEM"/>
    <property type="match status" value="1"/>
</dbReference>
<feature type="domain" description="GGDEF" evidence="9">
    <location>
        <begin position="233"/>
        <end position="365"/>
    </location>
</feature>
<evidence type="ECO:0000313" key="11">
    <source>
        <dbReference type="Proteomes" id="UP000885680"/>
    </source>
</evidence>
<evidence type="ECO:0000256" key="1">
    <source>
        <dbReference type="ARBA" id="ARBA00004651"/>
    </source>
</evidence>
<dbReference type="SMART" id="SM00267">
    <property type="entry name" value="GGDEF"/>
    <property type="match status" value="1"/>
</dbReference>
<dbReference type="PROSITE" id="PS50887">
    <property type="entry name" value="GGDEF"/>
    <property type="match status" value="1"/>
</dbReference>
<keyword evidence="3" id="KW-1003">Cell membrane</keyword>
<dbReference type="PANTHER" id="PTHR45138:SF9">
    <property type="entry name" value="DIGUANYLATE CYCLASE DGCM-RELATED"/>
    <property type="match status" value="1"/>
</dbReference>
<evidence type="ECO:0000256" key="3">
    <source>
        <dbReference type="ARBA" id="ARBA00022475"/>
    </source>
</evidence>
<dbReference type="InterPro" id="IPR050469">
    <property type="entry name" value="Diguanylate_Cyclase"/>
</dbReference>
<dbReference type="Pfam" id="PF07694">
    <property type="entry name" value="5TM-5TMR_LYT"/>
    <property type="match status" value="1"/>
</dbReference>
<keyword evidence="4 8" id="KW-0812">Transmembrane</keyword>
<dbReference type="Proteomes" id="UP000885680">
    <property type="component" value="Unassembled WGS sequence"/>
</dbReference>
<keyword evidence="6 8" id="KW-0472">Membrane</keyword>
<feature type="transmembrane region" description="Helical" evidence="8">
    <location>
        <begin position="44"/>
        <end position="63"/>
    </location>
</feature>
<proteinExistence type="predicted"/>
<dbReference type="CDD" id="cd01949">
    <property type="entry name" value="GGDEF"/>
    <property type="match status" value="1"/>
</dbReference>
<comment type="caution">
    <text evidence="10">The sequence shown here is derived from an EMBL/GenBank/DDBJ whole genome shotgun (WGS) entry which is preliminary data.</text>
</comment>
<dbReference type="EC" id="2.7.7.65" evidence="2"/>
<dbReference type="Gene3D" id="3.30.70.270">
    <property type="match status" value="1"/>
</dbReference>
<dbReference type="AlphaFoldDB" id="A0A9C9NJA6"/>
<feature type="transmembrane region" description="Helical" evidence="8">
    <location>
        <begin position="75"/>
        <end position="95"/>
    </location>
</feature>
<feature type="transmembrane region" description="Helical" evidence="8">
    <location>
        <begin position="137"/>
        <end position="157"/>
    </location>
</feature>
<evidence type="ECO:0000313" key="10">
    <source>
        <dbReference type="EMBL" id="HEU02534.1"/>
    </source>
</evidence>
<dbReference type="GO" id="GO:0052621">
    <property type="term" value="F:diguanylate cyclase activity"/>
    <property type="evidence" value="ECO:0007669"/>
    <property type="project" value="UniProtKB-EC"/>
</dbReference>
<keyword evidence="5 8" id="KW-1133">Transmembrane helix</keyword>
<feature type="transmembrane region" description="Helical" evidence="8">
    <location>
        <begin position="12"/>
        <end position="32"/>
    </location>
</feature>
<dbReference type="InterPro" id="IPR043128">
    <property type="entry name" value="Rev_trsase/Diguanyl_cyclase"/>
</dbReference>
<dbReference type="InterPro" id="IPR029787">
    <property type="entry name" value="Nucleotide_cyclase"/>
</dbReference>
<comment type="subcellular location">
    <subcellularLocation>
        <location evidence="1">Cell membrane</location>
        <topology evidence="1">Multi-pass membrane protein</topology>
    </subcellularLocation>
</comment>
<feature type="transmembrane region" description="Helical" evidence="8">
    <location>
        <begin position="163"/>
        <end position="187"/>
    </location>
</feature>
<dbReference type="NCBIfam" id="TIGR00254">
    <property type="entry name" value="GGDEF"/>
    <property type="match status" value="1"/>
</dbReference>
<evidence type="ECO:0000256" key="6">
    <source>
        <dbReference type="ARBA" id="ARBA00023136"/>
    </source>
</evidence>
<dbReference type="GO" id="GO:0071555">
    <property type="term" value="P:cell wall organization"/>
    <property type="evidence" value="ECO:0007669"/>
    <property type="project" value="InterPro"/>
</dbReference>
<reference evidence="10" key="1">
    <citation type="journal article" date="2020" name="mSystems">
        <title>Genome- and Community-Level Interaction Insights into Carbon Utilization and Element Cycling Functions of Hydrothermarchaeota in Hydrothermal Sediment.</title>
        <authorList>
            <person name="Zhou Z."/>
            <person name="Liu Y."/>
            <person name="Xu W."/>
            <person name="Pan J."/>
            <person name="Luo Z.H."/>
            <person name="Li M."/>
        </authorList>
    </citation>
    <scope>NUCLEOTIDE SEQUENCE</scope>
    <source>
        <strain evidence="10">HyVt-347</strain>
    </source>
</reference>
<dbReference type="InterPro" id="IPR011620">
    <property type="entry name" value="Sig_transdc_His_kinase_LytS_TM"/>
</dbReference>
<evidence type="ECO:0000256" key="8">
    <source>
        <dbReference type="SAM" id="Phobius"/>
    </source>
</evidence>
<evidence type="ECO:0000259" key="9">
    <source>
        <dbReference type="PROSITE" id="PS50887"/>
    </source>
</evidence>
<dbReference type="SUPFAM" id="SSF55073">
    <property type="entry name" value="Nucleotide cyclase"/>
    <property type="match status" value="1"/>
</dbReference>
<dbReference type="GO" id="GO:1902201">
    <property type="term" value="P:negative regulation of bacterial-type flagellum-dependent cell motility"/>
    <property type="evidence" value="ECO:0007669"/>
    <property type="project" value="TreeGrafter"/>
</dbReference>
<dbReference type="FunFam" id="3.30.70.270:FF:000001">
    <property type="entry name" value="Diguanylate cyclase domain protein"/>
    <property type="match status" value="1"/>
</dbReference>
<dbReference type="InterPro" id="IPR000160">
    <property type="entry name" value="GGDEF_dom"/>
</dbReference>
<dbReference type="GO" id="GO:0000155">
    <property type="term" value="F:phosphorelay sensor kinase activity"/>
    <property type="evidence" value="ECO:0007669"/>
    <property type="project" value="InterPro"/>
</dbReference>
<dbReference type="GO" id="GO:0043709">
    <property type="term" value="P:cell adhesion involved in single-species biofilm formation"/>
    <property type="evidence" value="ECO:0007669"/>
    <property type="project" value="TreeGrafter"/>
</dbReference>
<evidence type="ECO:0000256" key="7">
    <source>
        <dbReference type="ARBA" id="ARBA00034247"/>
    </source>
</evidence>
<evidence type="ECO:0000256" key="5">
    <source>
        <dbReference type="ARBA" id="ARBA00022989"/>
    </source>
</evidence>
<protein>
    <recommendedName>
        <fullName evidence="2">diguanylate cyclase</fullName>
        <ecNumber evidence="2">2.7.7.65</ecNumber>
    </recommendedName>
</protein>
<gene>
    <name evidence="10" type="ORF">ENH89_19890</name>
</gene>
<dbReference type="EMBL" id="DRGN01000284">
    <property type="protein sequence ID" value="HEU02534.1"/>
    <property type="molecule type" value="Genomic_DNA"/>
</dbReference>
<feature type="transmembrane region" description="Helical" evidence="8">
    <location>
        <begin position="101"/>
        <end position="125"/>
    </location>
</feature>
<name>A0A9C9NJA6_9HYPH</name>